<keyword evidence="3" id="KW-0234">DNA repair</keyword>
<dbReference type="RefSeq" id="WP_012161775.1">
    <property type="nucleotide sequence ID" value="NC_009925.1"/>
</dbReference>
<keyword evidence="2" id="KW-0227">DNA damage</keyword>
<dbReference type="Proteomes" id="UP000000268">
    <property type="component" value="Chromosome"/>
</dbReference>
<dbReference type="KEGG" id="amr:AM1_1189"/>
<proteinExistence type="inferred from homology"/>
<evidence type="ECO:0000256" key="3">
    <source>
        <dbReference type="ARBA" id="ARBA00023204"/>
    </source>
</evidence>
<dbReference type="Pfam" id="PF04098">
    <property type="entry name" value="Rad52_Rad22"/>
    <property type="match status" value="1"/>
</dbReference>
<dbReference type="InterPro" id="IPR041247">
    <property type="entry name" value="Rad52_fam"/>
</dbReference>
<protein>
    <recommendedName>
        <fullName evidence="6">Rad52/22 double-strand break repair protein</fullName>
    </recommendedName>
</protein>
<reference evidence="4 5" key="1">
    <citation type="journal article" date="2008" name="Proc. Natl. Acad. Sci. U.S.A.">
        <title>Niche adaptation and genome expansion in the chlorophyll d-producing cyanobacterium Acaryochloris marina.</title>
        <authorList>
            <person name="Swingley W.D."/>
            <person name="Chen M."/>
            <person name="Cheung P.C."/>
            <person name="Conrad A.L."/>
            <person name="Dejesa L.C."/>
            <person name="Hao J."/>
            <person name="Honchak B.M."/>
            <person name="Karbach L.E."/>
            <person name="Kurdoglu A."/>
            <person name="Lahiri S."/>
            <person name="Mastrian S.D."/>
            <person name="Miyashita H."/>
            <person name="Page L."/>
            <person name="Ramakrishna P."/>
            <person name="Satoh S."/>
            <person name="Sattley W.M."/>
            <person name="Shimada Y."/>
            <person name="Taylor H.L."/>
            <person name="Tomo T."/>
            <person name="Tsuchiya T."/>
            <person name="Wang Z.T."/>
            <person name="Raymond J."/>
            <person name="Mimuro M."/>
            <person name="Blankenship R.E."/>
            <person name="Touchman J.W."/>
        </authorList>
    </citation>
    <scope>NUCLEOTIDE SEQUENCE [LARGE SCALE GENOMIC DNA]</scope>
    <source>
        <strain evidence="5">MBIC 11017</strain>
    </source>
</reference>
<name>B0C310_ACAM1</name>
<accession>B0C310</accession>
<dbReference type="AlphaFoldDB" id="B0C310"/>
<evidence type="ECO:0000256" key="2">
    <source>
        <dbReference type="ARBA" id="ARBA00022763"/>
    </source>
</evidence>
<keyword evidence="5" id="KW-1185">Reference proteome</keyword>
<evidence type="ECO:0000313" key="4">
    <source>
        <dbReference type="EMBL" id="ABW26226.1"/>
    </source>
</evidence>
<evidence type="ECO:0000256" key="1">
    <source>
        <dbReference type="ARBA" id="ARBA00006638"/>
    </source>
</evidence>
<dbReference type="eggNOG" id="COG4712">
    <property type="taxonomic scope" value="Bacteria"/>
</dbReference>
<dbReference type="EMBL" id="CP000828">
    <property type="protein sequence ID" value="ABW26226.1"/>
    <property type="molecule type" value="Genomic_DNA"/>
</dbReference>
<dbReference type="STRING" id="329726.AM1_1189"/>
<sequence>MKTELLDQLKAPFPAADHQDRTLPGGGKWFFIPWQRIRKRLNEVCPDWSVSYSDPVIVGEYVVVRCQLTLDGLTREGVGNDKAYPEKQTYGTPIERAIADAFKNAAEQFGVGAYLDNQEFVIKHMQKQGDGRAYAYSDMRQQIRTQKNRQPLKKAG</sequence>
<organism evidence="4 5">
    <name type="scientific">Acaryochloris marina (strain MBIC 11017)</name>
    <dbReference type="NCBI Taxonomy" id="329726"/>
    <lineage>
        <taxon>Bacteria</taxon>
        <taxon>Bacillati</taxon>
        <taxon>Cyanobacteriota</taxon>
        <taxon>Cyanophyceae</taxon>
        <taxon>Acaryochloridales</taxon>
        <taxon>Acaryochloridaceae</taxon>
        <taxon>Acaryochloris</taxon>
    </lineage>
</organism>
<dbReference type="HOGENOM" id="CLU_1776530_0_0_3"/>
<evidence type="ECO:0000313" key="5">
    <source>
        <dbReference type="Proteomes" id="UP000000268"/>
    </source>
</evidence>
<dbReference type="GO" id="GO:0006281">
    <property type="term" value="P:DNA repair"/>
    <property type="evidence" value="ECO:0007669"/>
    <property type="project" value="UniProtKB-KW"/>
</dbReference>
<evidence type="ECO:0008006" key="6">
    <source>
        <dbReference type="Google" id="ProtNLM"/>
    </source>
</evidence>
<comment type="similarity">
    <text evidence="1">Belongs to the RAD52 family.</text>
</comment>
<dbReference type="OrthoDB" id="571605at2"/>
<gene>
    <name evidence="4" type="ordered locus">AM1_1189</name>
</gene>